<sequence>MIDGDDGLDSGRARGGFHRNEAISASSMGRTTTSTATPTSATGSTRPSTVATRRGVFRPGTNGGEKTNHRSRASGCLPWRFSSRWQRRRRWSRSRGSPKIRDSEKASSRCSERDRPIPVAEGAARTGLGQVPGSIDQIQSHNGNNGFSNECLQRQGGGIGNEGFQKQGGGGGKVVAAGNANGGADTGGNGEAG</sequence>
<feature type="compositionally biased region" description="Low complexity" evidence="1">
    <location>
        <begin position="24"/>
        <end position="49"/>
    </location>
</feature>
<name>A0A9E7JU37_9LILI</name>
<gene>
    <name evidence="2" type="ORF">MUK42_01241</name>
</gene>
<proteinExistence type="predicted"/>
<evidence type="ECO:0000313" key="3">
    <source>
        <dbReference type="Proteomes" id="UP001055439"/>
    </source>
</evidence>
<feature type="compositionally biased region" description="Basic and acidic residues" evidence="1">
    <location>
        <begin position="99"/>
        <end position="116"/>
    </location>
</feature>
<evidence type="ECO:0000313" key="2">
    <source>
        <dbReference type="EMBL" id="URD93690.1"/>
    </source>
</evidence>
<dbReference type="OrthoDB" id="10631938at2759"/>
<keyword evidence="3" id="KW-1185">Reference proteome</keyword>
<dbReference type="Proteomes" id="UP001055439">
    <property type="component" value="Chromosome 3"/>
</dbReference>
<protein>
    <submittedName>
        <fullName evidence="2">Uncharacterized protein</fullName>
    </submittedName>
</protein>
<feature type="region of interest" description="Disordered" evidence="1">
    <location>
        <begin position="1"/>
        <end position="193"/>
    </location>
</feature>
<feature type="compositionally biased region" description="Gly residues" evidence="1">
    <location>
        <begin position="180"/>
        <end position="193"/>
    </location>
</feature>
<feature type="compositionally biased region" description="Basic residues" evidence="1">
    <location>
        <begin position="85"/>
        <end position="98"/>
    </location>
</feature>
<reference evidence="2" key="1">
    <citation type="submission" date="2022-05" db="EMBL/GenBank/DDBJ databases">
        <title>The Musa troglodytarum L. genome provides insights into the mechanism of non-climacteric behaviour and enrichment of carotenoids.</title>
        <authorList>
            <person name="Wang J."/>
        </authorList>
    </citation>
    <scope>NUCLEOTIDE SEQUENCE</scope>
    <source>
        <tissue evidence="2">Leaf</tissue>
    </source>
</reference>
<feature type="compositionally biased region" description="Gly residues" evidence="1">
    <location>
        <begin position="155"/>
        <end position="173"/>
    </location>
</feature>
<accession>A0A9E7JU37</accession>
<dbReference type="AlphaFoldDB" id="A0A9E7JU37"/>
<evidence type="ECO:0000256" key="1">
    <source>
        <dbReference type="SAM" id="MobiDB-lite"/>
    </source>
</evidence>
<organism evidence="2 3">
    <name type="scientific">Musa troglodytarum</name>
    <name type="common">fe'i banana</name>
    <dbReference type="NCBI Taxonomy" id="320322"/>
    <lineage>
        <taxon>Eukaryota</taxon>
        <taxon>Viridiplantae</taxon>
        <taxon>Streptophyta</taxon>
        <taxon>Embryophyta</taxon>
        <taxon>Tracheophyta</taxon>
        <taxon>Spermatophyta</taxon>
        <taxon>Magnoliopsida</taxon>
        <taxon>Liliopsida</taxon>
        <taxon>Zingiberales</taxon>
        <taxon>Musaceae</taxon>
        <taxon>Musa</taxon>
    </lineage>
</organism>
<dbReference type="EMBL" id="CP097505">
    <property type="protein sequence ID" value="URD93690.1"/>
    <property type="molecule type" value="Genomic_DNA"/>
</dbReference>
<feature type="compositionally biased region" description="Polar residues" evidence="1">
    <location>
        <begin position="136"/>
        <end position="152"/>
    </location>
</feature>